<sequence length="149" mass="17306">MDTQSVDKAERIQGLVQTKDYSVARTSTSNIPAMLMLSEDGKIFYVNKEAKKLLNFPPHQLHKLHISEVILTLRKIKLLEKNKDRVNTVLHFLSRIGYKFKLCSLNGKRFTGELFFNDIDLRDRHNIAVIIYPDSTVNSNVIYKYYEGE</sequence>
<dbReference type="CDD" id="cd00130">
    <property type="entry name" value="PAS"/>
    <property type="match status" value="1"/>
</dbReference>
<dbReference type="InterPro" id="IPR013767">
    <property type="entry name" value="PAS_fold"/>
</dbReference>
<dbReference type="Gene3D" id="3.30.450.20">
    <property type="entry name" value="PAS domain"/>
    <property type="match status" value="1"/>
</dbReference>
<dbReference type="Proteomes" id="UP000199345">
    <property type="component" value="Unassembled WGS sequence"/>
</dbReference>
<dbReference type="RefSeq" id="WP_090658963.1">
    <property type="nucleotide sequence ID" value="NZ_FOIA01000018.1"/>
</dbReference>
<name>A0A1I0D606_9PROT</name>
<dbReference type="EMBL" id="FOIA01000018">
    <property type="protein sequence ID" value="SET27610.1"/>
    <property type="molecule type" value="Genomic_DNA"/>
</dbReference>
<dbReference type="InterPro" id="IPR000014">
    <property type="entry name" value="PAS"/>
</dbReference>
<feature type="domain" description="PAS fold" evidence="1">
    <location>
        <begin position="30"/>
        <end position="72"/>
    </location>
</feature>
<protein>
    <submittedName>
        <fullName evidence="2">PAS fold</fullName>
    </submittedName>
</protein>
<evidence type="ECO:0000313" key="3">
    <source>
        <dbReference type="Proteomes" id="UP000199345"/>
    </source>
</evidence>
<dbReference type="Pfam" id="PF00989">
    <property type="entry name" value="PAS"/>
    <property type="match status" value="1"/>
</dbReference>
<evidence type="ECO:0000313" key="2">
    <source>
        <dbReference type="EMBL" id="SET27610.1"/>
    </source>
</evidence>
<dbReference type="SUPFAM" id="SSF55785">
    <property type="entry name" value="PYP-like sensor domain (PAS domain)"/>
    <property type="match status" value="1"/>
</dbReference>
<organism evidence="2 3">
    <name type="scientific">Nitrosomonas marina</name>
    <dbReference type="NCBI Taxonomy" id="917"/>
    <lineage>
        <taxon>Bacteria</taxon>
        <taxon>Pseudomonadati</taxon>
        <taxon>Pseudomonadota</taxon>
        <taxon>Betaproteobacteria</taxon>
        <taxon>Nitrosomonadales</taxon>
        <taxon>Nitrosomonadaceae</taxon>
        <taxon>Nitrosomonas</taxon>
    </lineage>
</organism>
<gene>
    <name evidence="2" type="ORF">SAMN05216326_11850</name>
</gene>
<dbReference type="GO" id="GO:0006355">
    <property type="term" value="P:regulation of DNA-templated transcription"/>
    <property type="evidence" value="ECO:0007669"/>
    <property type="project" value="InterPro"/>
</dbReference>
<keyword evidence="3" id="KW-1185">Reference proteome</keyword>
<evidence type="ECO:0000259" key="1">
    <source>
        <dbReference type="Pfam" id="PF00989"/>
    </source>
</evidence>
<reference evidence="3" key="1">
    <citation type="submission" date="2016-10" db="EMBL/GenBank/DDBJ databases">
        <authorList>
            <person name="Varghese N."/>
            <person name="Submissions S."/>
        </authorList>
    </citation>
    <scope>NUCLEOTIDE SEQUENCE [LARGE SCALE GENOMIC DNA]</scope>
    <source>
        <strain evidence="3">Nm71</strain>
    </source>
</reference>
<dbReference type="OrthoDB" id="8546845at2"/>
<dbReference type="AlphaFoldDB" id="A0A1I0D606"/>
<dbReference type="InterPro" id="IPR035965">
    <property type="entry name" value="PAS-like_dom_sf"/>
</dbReference>
<proteinExistence type="predicted"/>
<accession>A0A1I0D606</accession>